<dbReference type="InterPro" id="IPR050780">
    <property type="entry name" value="Mucin_vWF_Thrombospondin_sf"/>
</dbReference>
<feature type="compositionally biased region" description="Polar residues" evidence="9">
    <location>
        <begin position="382"/>
        <end position="391"/>
    </location>
</feature>
<feature type="compositionally biased region" description="Pro residues" evidence="9">
    <location>
        <begin position="2225"/>
        <end position="2234"/>
    </location>
</feature>
<dbReference type="InterPro" id="IPR025155">
    <property type="entry name" value="WxxW_domain"/>
</dbReference>
<dbReference type="SMART" id="SM00832">
    <property type="entry name" value="C8"/>
    <property type="match status" value="1"/>
</dbReference>
<dbReference type="PANTHER" id="PTHR11339">
    <property type="entry name" value="EXTRACELLULAR MATRIX GLYCOPROTEIN RELATED"/>
    <property type="match status" value="1"/>
</dbReference>
<feature type="region of interest" description="Disordered" evidence="9">
    <location>
        <begin position="2191"/>
        <end position="2234"/>
    </location>
</feature>
<feature type="compositionally biased region" description="Low complexity" evidence="9">
    <location>
        <begin position="1419"/>
        <end position="1436"/>
    </location>
</feature>
<feature type="compositionally biased region" description="Low complexity" evidence="9">
    <location>
        <begin position="392"/>
        <end position="831"/>
    </location>
</feature>
<feature type="domain" description="CTCK" evidence="10">
    <location>
        <begin position="2098"/>
        <end position="2186"/>
    </location>
</feature>
<evidence type="ECO:0000256" key="3">
    <source>
        <dbReference type="ARBA" id="ARBA00022729"/>
    </source>
</evidence>
<feature type="compositionally biased region" description="Polar residues" evidence="9">
    <location>
        <begin position="1091"/>
        <end position="1104"/>
    </location>
</feature>
<feature type="compositionally biased region" description="Low complexity" evidence="9">
    <location>
        <begin position="865"/>
        <end position="1089"/>
    </location>
</feature>
<keyword evidence="3" id="KW-0732">Signal</keyword>
<evidence type="ECO:0000256" key="1">
    <source>
        <dbReference type="ARBA" id="ARBA00004613"/>
    </source>
</evidence>
<dbReference type="PROSITE" id="PS01208">
    <property type="entry name" value="VWFC_1"/>
    <property type="match status" value="2"/>
</dbReference>
<feature type="disulfide bond" evidence="8">
    <location>
        <begin position="2098"/>
        <end position="2148"/>
    </location>
</feature>
<evidence type="ECO:0000256" key="2">
    <source>
        <dbReference type="ARBA" id="ARBA00022525"/>
    </source>
</evidence>
<evidence type="ECO:0000256" key="4">
    <source>
        <dbReference type="ARBA" id="ARBA00022737"/>
    </source>
</evidence>
<dbReference type="PROSITE" id="PS50184">
    <property type="entry name" value="VWFC_2"/>
    <property type="match status" value="2"/>
</dbReference>
<feature type="region of interest" description="Disordered" evidence="9">
    <location>
        <begin position="118"/>
        <end position="167"/>
    </location>
</feature>
<feature type="region of interest" description="Disordered" evidence="9">
    <location>
        <begin position="1419"/>
        <end position="1438"/>
    </location>
</feature>
<feature type="compositionally biased region" description="Pro residues" evidence="9">
    <location>
        <begin position="1685"/>
        <end position="1702"/>
    </location>
</feature>
<keyword evidence="7" id="KW-0325">Glycoprotein</keyword>
<keyword evidence="6 8" id="KW-1015">Disulfide bond</keyword>
<evidence type="ECO:0000256" key="7">
    <source>
        <dbReference type="ARBA" id="ARBA00023180"/>
    </source>
</evidence>
<evidence type="ECO:0000313" key="13">
    <source>
        <dbReference type="Ensembl" id="ENSLCNP00005021872.1"/>
    </source>
</evidence>
<dbReference type="PROSITE" id="PS01225">
    <property type="entry name" value="CTCK_2"/>
    <property type="match status" value="1"/>
</dbReference>
<evidence type="ECO:0000256" key="6">
    <source>
        <dbReference type="ARBA" id="ARBA00023157"/>
    </source>
</evidence>
<dbReference type="InterPro" id="IPR001846">
    <property type="entry name" value="VWF_type-D"/>
</dbReference>
<dbReference type="SUPFAM" id="SSF57567">
    <property type="entry name" value="Serine protease inhibitors"/>
    <property type="match status" value="1"/>
</dbReference>
<dbReference type="SMART" id="SM00041">
    <property type="entry name" value="CT"/>
    <property type="match status" value="1"/>
</dbReference>
<evidence type="ECO:0008006" key="15">
    <source>
        <dbReference type="Google" id="ProtNLM"/>
    </source>
</evidence>
<keyword evidence="2" id="KW-0964">Secreted</keyword>
<feature type="domain" description="VWFC" evidence="11">
    <location>
        <begin position="1844"/>
        <end position="1913"/>
    </location>
</feature>
<dbReference type="SMART" id="SM00214">
    <property type="entry name" value="VWC"/>
    <property type="match status" value="3"/>
</dbReference>
<dbReference type="InterPro" id="IPR001007">
    <property type="entry name" value="VWF_dom"/>
</dbReference>
<dbReference type="Pfam" id="PF08742">
    <property type="entry name" value="C8"/>
    <property type="match status" value="1"/>
</dbReference>
<feature type="domain" description="VWFC" evidence="11">
    <location>
        <begin position="1949"/>
        <end position="2016"/>
    </location>
</feature>
<evidence type="ECO:0000259" key="10">
    <source>
        <dbReference type="PROSITE" id="PS01225"/>
    </source>
</evidence>
<dbReference type="GO" id="GO:0005576">
    <property type="term" value="C:extracellular region"/>
    <property type="evidence" value="ECO:0007669"/>
    <property type="project" value="UniProtKB-SubCell"/>
</dbReference>
<feature type="compositionally biased region" description="Polar residues" evidence="9">
    <location>
        <begin position="833"/>
        <end position="864"/>
    </location>
</feature>
<evidence type="ECO:0000259" key="12">
    <source>
        <dbReference type="PROSITE" id="PS51233"/>
    </source>
</evidence>
<feature type="compositionally biased region" description="Low complexity" evidence="9">
    <location>
        <begin position="300"/>
        <end position="381"/>
    </location>
</feature>
<evidence type="ECO:0000313" key="14">
    <source>
        <dbReference type="Proteomes" id="UP000472241"/>
    </source>
</evidence>
<feature type="region of interest" description="Disordered" evidence="9">
    <location>
        <begin position="285"/>
        <end position="1219"/>
    </location>
</feature>
<keyword evidence="5" id="KW-0186">Copper</keyword>
<keyword evidence="14" id="KW-1185">Reference proteome</keyword>
<comment type="caution">
    <text evidence="8">Lacks conserved residue(s) required for the propagation of feature annotation.</text>
</comment>
<evidence type="ECO:0000256" key="5">
    <source>
        <dbReference type="ARBA" id="ARBA00023008"/>
    </source>
</evidence>
<evidence type="ECO:0000256" key="9">
    <source>
        <dbReference type="SAM" id="MobiDB-lite"/>
    </source>
</evidence>
<dbReference type="InterPro" id="IPR014853">
    <property type="entry name" value="VWF/SSPO/ZAN-like_Cys-rich_dom"/>
</dbReference>
<organism evidence="13 14">
    <name type="scientific">Lynx canadensis</name>
    <name type="common">Canada lynx</name>
    <name type="synonym">Felis canadensis</name>
    <dbReference type="NCBI Taxonomy" id="61383"/>
    <lineage>
        <taxon>Eukaryota</taxon>
        <taxon>Metazoa</taxon>
        <taxon>Chordata</taxon>
        <taxon>Craniata</taxon>
        <taxon>Vertebrata</taxon>
        <taxon>Euteleostomi</taxon>
        <taxon>Mammalia</taxon>
        <taxon>Eutheria</taxon>
        <taxon>Laurasiatheria</taxon>
        <taxon>Carnivora</taxon>
        <taxon>Feliformia</taxon>
        <taxon>Felidae</taxon>
        <taxon>Felinae</taxon>
        <taxon>Lynx</taxon>
    </lineage>
</organism>
<name>A0A667H3V6_LYNCA</name>
<sequence>MPVSTTPEPCLQKLCNWTQWFDSSYPGPGINGGDFDTFHDLRAKGHKFCEKPSNVECRAQFFPNIPLEELGQDLICDKSLGLLCLNRNQLPPICYNYEIRIECCELVDVCRSTTHPVTSETTYSTREEPGTQTQLTWTTGIPSSPTRHSTASSVHAHPTTSITTGTHSVSPAVTIPCQPQCTWTKWFDVDFPSPGPHGGDVETFGNIVRRGEKICRRPEYITRLECRAESHPEVSIETLGQVVECNVSKGLVCRNRDQGGDVGMCLNYEVRVLCCEPPEYCSTHKTVGVPHTSSVSTTRLTETTSHLVTSSSTSVPKTSSTSVTETSPTSVTETSSTSVTETSSTSVTETRPTSVTETSSTLVTETSPTSVTETRPTSVTEISSTLVTETRPTSVTETSQTSVTESSPTSVTETRPTSVTETRPTSVTETSSTSVTETSPTLVTETSSTSVTETSPTSVTKTRPTSVTETSSTSVTETSPTSVTETSSTSVTETSSTLVTETSSISVTETRPTLVTETSPTSVTETSSTSVTETSSTSVTKTRPTSVTETSPTSVTETSPTSVTETSSTSVTETSSTSVTETSSISVTETKPTLVTETSPTSVTETSPTSVTETSSTSVTKTRPTSVTETSPTSVTKTRPTSVTETSPTSVTKTRPTSVTETSSTSVTETSPTSVTETSSTSVTETSSTLVTETSSISVTETRPTSVTETRPTSVTETSSTSVTETSSTSVTKTRPTSVTETSPTSVTETSPTSVTETSSTSVTETSSTLVTETSSISVTETRPTSVTETSPTSVTETSPTSVTETSSTSVTKTRPTSVTETSPTSVTKTRPTLVTETSPTSVTKTRPTLVTETSPTSVTKTRPTSVTETSSTSVTETSPTSVTETSSTSVTETSSTLVTETSSISVTETRPTSVTETRPTSVTETSSTSVTETSSTSVTKTRPTSVTETSPTSVTETSPTSVTETSSTSVTKTRPTSVTETSPTSVTETSPTSVTETSSISVTETRPTSVTETRPTSVTETSSTSVTETRPTSVTETSPTSVTETSPTSVTKTRPTSVTETSSTSVTETSPTSVTETSSTSVTETRPTLVTETSPTSVTKTRPTSVTETSPTSVTETSSTSVTETSSTLVTETSSISVTETRPTSVTETSPTSVTETSSTSVTETSPTSVTETRPTSVTETSPTSVTETSPTSVTKTSPTSEPKRSTTSGPTMSTSPVLKTETTHFTPVTIPCQPQCRWTKWFDVDFPSPGPHGGDADTLGNIVRRGGKICRRPEYITRLECRVESHPEVSIETLGQVVECNISKDLMCRNRDQSGEVGMCNYEVRVLCCEPPEHCPRTSVTPYATPSTKPSSPPEPTSVVSTTTCYCSVSDKFYRAGSIIYNRTDLDGHCYYATCSLDCHVVRTHYTCASGTTPPVPTTSPAGSSPSASAPVTAQGCPNAVPPRKKGETWAMPNCSQATCEGNGVITLQPRPCPQVQRPVCANGYPPVKVVDPDSCCPHYRCQCVCSGWGDPHYITFDGTYYTFLDNCTYVLVQQILPVYGHFRVLIDNYFCGAEDGLSCPQSIIVEYRQDRVVLTHKPVLGVMTNEIIFNDKVVKPGFQKDGVSVSQIGIKMYLTIPELGVQVMFSGLIFSVELPFSKFANNTEGQCGTCTNDKKDECRLPGGTVVPSCSDMSGHWKVTTPHQPPCHGPPPKPTAVGPTPSPAPCLPSPICQLILSEVFELCHPLIPPLAFYQGCTFDHCHLNDSNVLCSSLELYASLCASRGVCIDWRRHTNHTCSFTCPADKVYLPCGPSKPSYCYGSDNNTSLVALQDTVPITEGCFCPENMTHFSMSSPVCVPADCHRCLGPHGEAVEPGHTISVDCQRCTCESSTLTMSCHRQPCPLPPACPLPGFVPVPAAPQAGQCCPQYNCACDTSYCPKPVACPEGSHPVVTYTEGACCPSQNCSWDVCSVNGTLYRPGSVVSSSLCETCRCEVSSSPQLDTVVISCETQICNTHCPAGFEYQEQSGQCCGLCVQQACVVNASDSSTRIFYPGQSWPDPTNPCVTHECEKHRDGLVVVTRKKACPPLNCPAAQAQLSEDGCCLACPPPQPRNQSACAVYYKREVIVHGDCRSPRPTRVAYCQGNCGDSSAKYSLEANTIERNCSCCRELRVSPTTVTLRCKDGSSRTFGYTLVKECGCVGQQCGPRGNLSHSKESGPLQSDEEQSQETGHTGWRRGSSSPWSSRPPPSRTQR</sequence>
<dbReference type="PANTHER" id="PTHR11339:SF384">
    <property type="entry name" value="MUCIN-2"/>
    <property type="match status" value="1"/>
</dbReference>
<dbReference type="PROSITE" id="PS51233">
    <property type="entry name" value="VWFD"/>
    <property type="match status" value="1"/>
</dbReference>
<reference evidence="13" key="1">
    <citation type="submission" date="2025-08" db="UniProtKB">
        <authorList>
            <consortium name="Ensembl"/>
        </authorList>
    </citation>
    <scope>IDENTIFICATION</scope>
</reference>
<dbReference type="Proteomes" id="UP000472241">
    <property type="component" value="Unplaced"/>
</dbReference>
<dbReference type="Pfam" id="PF13330">
    <property type="entry name" value="Mucin2_WxxW"/>
    <property type="match status" value="3"/>
</dbReference>
<keyword evidence="4" id="KW-0677">Repeat</keyword>
<dbReference type="InterPro" id="IPR006207">
    <property type="entry name" value="Cys_knot_C"/>
</dbReference>
<dbReference type="InterPro" id="IPR036084">
    <property type="entry name" value="Ser_inhib-like_sf"/>
</dbReference>
<protein>
    <recommendedName>
        <fullName evidence="15">Mucin 5AC, oligomeric mucus/gel-forming</fullName>
    </recommendedName>
</protein>
<dbReference type="SMART" id="SM00216">
    <property type="entry name" value="VWD"/>
    <property type="match status" value="1"/>
</dbReference>
<dbReference type="Pfam" id="PF00094">
    <property type="entry name" value="VWD"/>
    <property type="match status" value="1"/>
</dbReference>
<dbReference type="Ensembl" id="ENSLCNT00005024484.1">
    <property type="protein sequence ID" value="ENSLCNP00005021872.1"/>
    <property type="gene ID" value="ENSLCNG00005014267.1"/>
</dbReference>
<feature type="compositionally biased region" description="Low complexity" evidence="9">
    <location>
        <begin position="1105"/>
        <end position="1218"/>
    </location>
</feature>
<dbReference type="PROSITE" id="PS01185">
    <property type="entry name" value="CTCK_1"/>
    <property type="match status" value="1"/>
</dbReference>
<evidence type="ECO:0000259" key="11">
    <source>
        <dbReference type="PROSITE" id="PS50184"/>
    </source>
</evidence>
<comment type="subcellular location">
    <subcellularLocation>
        <location evidence="1">Secreted</location>
    </subcellularLocation>
</comment>
<evidence type="ECO:0000256" key="8">
    <source>
        <dbReference type="PROSITE-ProRule" id="PRU00039"/>
    </source>
</evidence>
<reference evidence="13" key="2">
    <citation type="submission" date="2025-09" db="UniProtKB">
        <authorList>
            <consortium name="Ensembl"/>
        </authorList>
    </citation>
    <scope>IDENTIFICATION</scope>
</reference>
<proteinExistence type="predicted"/>
<feature type="region of interest" description="Disordered" evidence="9">
    <location>
        <begin position="1683"/>
        <end position="1702"/>
    </location>
</feature>
<accession>A0A667H3V6</accession>
<feature type="domain" description="VWFD" evidence="12">
    <location>
        <begin position="1506"/>
        <end position="1690"/>
    </location>
</feature>